<dbReference type="GeneID" id="63813788"/>
<evidence type="ECO:0000313" key="1">
    <source>
        <dbReference type="EMBL" id="PTU21300.1"/>
    </source>
</evidence>
<dbReference type="AlphaFoldDB" id="A0A2T5LYD3"/>
<comment type="caution">
    <text evidence="1">The sequence shown here is derived from an EMBL/GenBank/DDBJ whole genome shotgun (WGS) entry which is preliminary data.</text>
</comment>
<dbReference type="RefSeq" id="XP_040752692.1">
    <property type="nucleotide sequence ID" value="XM_040896906.1"/>
</dbReference>
<name>A0A2T5LYD3_9EURO</name>
<reference evidence="1 2" key="1">
    <citation type="journal article" date="2018" name="Proc. Natl. Acad. Sci. U.S.A.">
        <title>Linking secondary metabolites to gene clusters through genome sequencing of six diverse Aspergillus species.</title>
        <authorList>
            <person name="Kaerboelling I."/>
            <person name="Vesth T.C."/>
            <person name="Frisvad J.C."/>
            <person name="Nybo J.L."/>
            <person name="Theobald S."/>
            <person name="Kuo A."/>
            <person name="Bowyer P."/>
            <person name="Matsuda Y."/>
            <person name="Mondo S."/>
            <person name="Lyhne E.K."/>
            <person name="Kogle M.E."/>
            <person name="Clum A."/>
            <person name="Lipzen A."/>
            <person name="Salamov A."/>
            <person name="Ngan C.Y."/>
            <person name="Daum C."/>
            <person name="Chiniquy J."/>
            <person name="Barry K."/>
            <person name="LaButti K."/>
            <person name="Haridas S."/>
            <person name="Simmons B.A."/>
            <person name="Magnuson J.K."/>
            <person name="Mortensen U.H."/>
            <person name="Larsen T.O."/>
            <person name="Grigoriev I.V."/>
            <person name="Baker S.E."/>
            <person name="Andersen M.R."/>
        </authorList>
    </citation>
    <scope>NUCLEOTIDE SEQUENCE [LARGE SCALE GENOMIC DNA]</scope>
    <source>
        <strain evidence="1 2">IBT 24754</strain>
    </source>
</reference>
<evidence type="ECO:0000313" key="2">
    <source>
        <dbReference type="Proteomes" id="UP000244073"/>
    </source>
</evidence>
<dbReference type="EMBL" id="MSFN02000003">
    <property type="protein sequence ID" value="PTU21300.1"/>
    <property type="molecule type" value="Genomic_DNA"/>
</dbReference>
<gene>
    <name evidence="1" type="ORF">P175DRAFT_0500202</name>
</gene>
<sequence length="51" mass="5609">MAPNGSLISKEELVKLSAGLRLDNTDTVYFLPSFIEEPWKGMKAVPAFPQA</sequence>
<accession>A0A2T5LYD3</accession>
<dbReference type="VEuPathDB" id="FungiDB:P175DRAFT_0500202"/>
<dbReference type="OrthoDB" id="5419162at2759"/>
<organism evidence="1 2">
    <name type="scientific">Aspergillus ochraceoroseus IBT 24754</name>
    <dbReference type="NCBI Taxonomy" id="1392256"/>
    <lineage>
        <taxon>Eukaryota</taxon>
        <taxon>Fungi</taxon>
        <taxon>Dikarya</taxon>
        <taxon>Ascomycota</taxon>
        <taxon>Pezizomycotina</taxon>
        <taxon>Eurotiomycetes</taxon>
        <taxon>Eurotiomycetidae</taxon>
        <taxon>Eurotiales</taxon>
        <taxon>Aspergillaceae</taxon>
        <taxon>Aspergillus</taxon>
        <taxon>Aspergillus subgen. Nidulantes</taxon>
    </lineage>
</organism>
<proteinExistence type="predicted"/>
<protein>
    <submittedName>
        <fullName evidence="1">Uncharacterized protein</fullName>
    </submittedName>
</protein>
<dbReference type="Proteomes" id="UP000244073">
    <property type="component" value="Unassembled WGS sequence"/>
</dbReference>